<dbReference type="SUPFAM" id="SSF52540">
    <property type="entry name" value="P-loop containing nucleoside triphosphate hydrolases"/>
    <property type="match status" value="2"/>
</dbReference>
<dbReference type="InterPro" id="IPR011545">
    <property type="entry name" value="DEAD/DEAH_box_helicase_dom"/>
</dbReference>
<dbReference type="InterPro" id="IPR047112">
    <property type="entry name" value="RecG/Mfd"/>
</dbReference>
<evidence type="ECO:0000259" key="17">
    <source>
        <dbReference type="PROSITE" id="PS51194"/>
    </source>
</evidence>
<evidence type="ECO:0000256" key="2">
    <source>
        <dbReference type="ARBA" id="ARBA00017846"/>
    </source>
</evidence>
<keyword evidence="11" id="KW-0413">Isomerase</keyword>
<evidence type="ECO:0000256" key="13">
    <source>
        <dbReference type="ARBA" id="ARBA00034808"/>
    </source>
</evidence>
<evidence type="ECO:0000256" key="5">
    <source>
        <dbReference type="ARBA" id="ARBA00022801"/>
    </source>
</evidence>
<dbReference type="Gene3D" id="3.40.50.300">
    <property type="entry name" value="P-loop containing nucleotide triphosphate hydrolases"/>
    <property type="match status" value="2"/>
</dbReference>
<evidence type="ECO:0000259" key="16">
    <source>
        <dbReference type="PROSITE" id="PS51192"/>
    </source>
</evidence>
<keyword evidence="8" id="KW-0238">DNA-binding</keyword>
<comment type="catalytic activity">
    <reaction evidence="12 15">
        <text>Couples ATP hydrolysis with the unwinding of duplex DNA by translocating in the 3'-5' direction.</text>
        <dbReference type="EC" id="5.6.2.4"/>
    </reaction>
</comment>
<dbReference type="InterPro" id="IPR012340">
    <property type="entry name" value="NA-bd_OB-fold"/>
</dbReference>
<keyword evidence="5 15" id="KW-0378">Hydrolase</keyword>
<feature type="domain" description="Helicase C-terminal" evidence="17">
    <location>
        <begin position="528"/>
        <end position="694"/>
    </location>
</feature>
<keyword evidence="7 15" id="KW-0067">ATP-binding</keyword>
<accession>A0A5E3ZV92</accession>
<dbReference type="EMBL" id="LR584267">
    <property type="protein sequence ID" value="VHN99851.1"/>
    <property type="molecule type" value="Genomic_DNA"/>
</dbReference>
<dbReference type="PANTHER" id="PTHR47964">
    <property type="entry name" value="ATP-DEPENDENT DNA HELICASE HOMOLOG RECG, CHLOROPLASTIC"/>
    <property type="match status" value="1"/>
</dbReference>
<dbReference type="NCBIfam" id="TIGR00643">
    <property type="entry name" value="recG"/>
    <property type="match status" value="1"/>
</dbReference>
<dbReference type="GO" id="GO:0006281">
    <property type="term" value="P:DNA repair"/>
    <property type="evidence" value="ECO:0007669"/>
    <property type="project" value="UniProtKB-UniRule"/>
</dbReference>
<evidence type="ECO:0000256" key="3">
    <source>
        <dbReference type="ARBA" id="ARBA00022741"/>
    </source>
</evidence>
<dbReference type="InterPro" id="IPR004609">
    <property type="entry name" value="ATP-dep_DNA_helicase_RecG"/>
</dbReference>
<dbReference type="OrthoDB" id="9804325at2"/>
<dbReference type="AlphaFoldDB" id="A0A5E3ZV92"/>
<dbReference type="SMART" id="SM00487">
    <property type="entry name" value="DEXDc"/>
    <property type="match status" value="1"/>
</dbReference>
<evidence type="ECO:0000256" key="12">
    <source>
        <dbReference type="ARBA" id="ARBA00034617"/>
    </source>
</evidence>
<comment type="catalytic activity">
    <reaction evidence="14 15">
        <text>ATP + H2O = ADP + phosphate + H(+)</text>
        <dbReference type="Rhea" id="RHEA:13065"/>
        <dbReference type="ChEBI" id="CHEBI:15377"/>
        <dbReference type="ChEBI" id="CHEBI:15378"/>
        <dbReference type="ChEBI" id="CHEBI:30616"/>
        <dbReference type="ChEBI" id="CHEBI:43474"/>
        <dbReference type="ChEBI" id="CHEBI:456216"/>
        <dbReference type="EC" id="5.6.2.4"/>
    </reaction>
</comment>
<dbReference type="GO" id="GO:0003677">
    <property type="term" value="F:DNA binding"/>
    <property type="evidence" value="ECO:0007669"/>
    <property type="project" value="UniProtKB-KW"/>
</dbReference>
<feature type="domain" description="Helicase ATP-binding" evidence="16">
    <location>
        <begin position="324"/>
        <end position="505"/>
    </location>
</feature>
<dbReference type="RefSeq" id="WP_053961474.1">
    <property type="nucleotide sequence ID" value="NZ_CP012390.1"/>
</dbReference>
<organism evidence="18 19">
    <name type="scientific">Lawsonella clevelandensis</name>
    <dbReference type="NCBI Taxonomy" id="1528099"/>
    <lineage>
        <taxon>Bacteria</taxon>
        <taxon>Bacillati</taxon>
        <taxon>Actinomycetota</taxon>
        <taxon>Actinomycetes</taxon>
        <taxon>Mycobacteriales</taxon>
        <taxon>Lawsonellaceae</taxon>
        <taxon>Lawsonella</taxon>
    </lineage>
</organism>
<dbReference type="Proteomes" id="UP000324288">
    <property type="component" value="Chromosome"/>
</dbReference>
<dbReference type="InterPro" id="IPR033454">
    <property type="entry name" value="RecG_wedge"/>
</dbReference>
<keyword evidence="6 15" id="KW-0347">Helicase</keyword>
<evidence type="ECO:0000256" key="6">
    <source>
        <dbReference type="ARBA" id="ARBA00022806"/>
    </source>
</evidence>
<sequence length="766" mass="83196">MQPTDYLARILPAKVARSLGEGLGIHTVADLIYHFPRRYIHGRMIFDPAQTSDGDSVMVRGQVVSAELSRMRQRKGYILRVAVRSGDTLINVAFFHPHGVARVLTEGTEVLLDGTIQRRGRFFDMSHPNFLILQNDGPAIAGGQFAKLLQATKIVGASTFSIPSATSTDLTAEDLHKDGLTGVDPAIIELLDRPIIPVYRATSGVSSWLLMVLIEKLLPQIPAFPDVLPVHIRDSHQLIALDTALRTIHMPETLDDSAAAEARLRYDEAASLEAVLLQQAHERYSQAAPACPPVEGSLLSALHARLPYHLTDGQQDVLDEISADISQPHPMNRLLQGEVGSGKTVVALLAMAQAVDNGQQAVLMAPTEVLAHQHARTVTELLGELGTADQLRYADNDNQPAVQTAVTVLTGSLSTVQKRQALLDIVTGRAGIIIGTQALLQEGVEFFRLGLVVIDEQHRFGVRQRSVLTDKGADGKTPHMLVMTATPIPRTIALTSFGDLTVSSLKELPHGRAPITTTVVNSRIHPTWVPRIWQRVCEESARGHQVYVVCPAIGDSDESELATVTETFHRLTKGPLAQLRVGLLHGRLSADDKTAVMHQFAAHELDVIVCTTVIEVGIDVPRATVMVVVEADRFGVSQLHQLRGRVGRGKAPGLCLLLTECDPASPAATRLAAVESSTDGFYLAQVDLEQRREGDLLGTTQAGLAMPLRLLDIVRDADVIAAARHDMEMLMGATPGERTDWTTRYPHWAEVIEKVAAQSGVQYPLG</sequence>
<evidence type="ECO:0000256" key="14">
    <source>
        <dbReference type="ARBA" id="ARBA00048988"/>
    </source>
</evidence>
<dbReference type="EC" id="5.6.2.4" evidence="13 15"/>
<evidence type="ECO:0000256" key="11">
    <source>
        <dbReference type="ARBA" id="ARBA00023235"/>
    </source>
</evidence>
<keyword evidence="19" id="KW-1185">Reference proteome</keyword>
<dbReference type="GO" id="GO:0006310">
    <property type="term" value="P:DNA recombination"/>
    <property type="evidence" value="ECO:0007669"/>
    <property type="project" value="UniProtKB-UniRule"/>
</dbReference>
<proteinExistence type="inferred from homology"/>
<dbReference type="CDD" id="cd17992">
    <property type="entry name" value="DEXHc_RecG"/>
    <property type="match status" value="1"/>
</dbReference>
<dbReference type="GO" id="GO:0016887">
    <property type="term" value="F:ATP hydrolysis activity"/>
    <property type="evidence" value="ECO:0007669"/>
    <property type="project" value="RHEA"/>
</dbReference>
<protein>
    <recommendedName>
        <fullName evidence="2 15">ATP-dependent DNA helicase RecG</fullName>
        <ecNumber evidence="13 15">5.6.2.4</ecNumber>
    </recommendedName>
</protein>
<dbReference type="Pfam" id="PF17191">
    <property type="entry name" value="RecG_wedge"/>
    <property type="match status" value="1"/>
</dbReference>
<dbReference type="PANTHER" id="PTHR47964:SF1">
    <property type="entry name" value="ATP-DEPENDENT DNA HELICASE HOMOLOG RECG, CHLOROPLASTIC"/>
    <property type="match status" value="1"/>
</dbReference>
<evidence type="ECO:0000256" key="9">
    <source>
        <dbReference type="ARBA" id="ARBA00023172"/>
    </source>
</evidence>
<dbReference type="GO" id="GO:0043138">
    <property type="term" value="F:3'-5' DNA helicase activity"/>
    <property type="evidence" value="ECO:0007669"/>
    <property type="project" value="UniProtKB-EC"/>
</dbReference>
<keyword evidence="9 15" id="KW-0233">DNA recombination</keyword>
<dbReference type="PROSITE" id="PS51194">
    <property type="entry name" value="HELICASE_CTER"/>
    <property type="match status" value="1"/>
</dbReference>
<dbReference type="InterPro" id="IPR045562">
    <property type="entry name" value="RecG_dom3_C"/>
</dbReference>
<dbReference type="Pfam" id="PF00271">
    <property type="entry name" value="Helicase_C"/>
    <property type="match status" value="1"/>
</dbReference>
<keyword evidence="4 15" id="KW-0227">DNA damage</keyword>
<dbReference type="Gene3D" id="2.40.50.140">
    <property type="entry name" value="Nucleic acid-binding proteins"/>
    <property type="match status" value="1"/>
</dbReference>
<comment type="function">
    <text evidence="15">Plays a critical role in recombination and DNA repair. Helps process Holliday junction intermediates to mature products by catalyzing branch migration. Has replication fork regression activity, unwinds stalled or blocked replication forks to make a HJ that can be resolved. Has a DNA unwinding activity characteristic of a DNA helicase with 3'-5' polarity.</text>
</comment>
<name>A0A5E3ZV92_9ACTN</name>
<evidence type="ECO:0000256" key="1">
    <source>
        <dbReference type="ARBA" id="ARBA00007504"/>
    </source>
</evidence>
<evidence type="ECO:0000256" key="7">
    <source>
        <dbReference type="ARBA" id="ARBA00022840"/>
    </source>
</evidence>
<gene>
    <name evidence="18" type="primary">recG</name>
    <name evidence="18" type="ORF">LC603019_00268</name>
</gene>
<dbReference type="InterPro" id="IPR001650">
    <property type="entry name" value="Helicase_C-like"/>
</dbReference>
<comment type="similarity">
    <text evidence="1 15">Belongs to the helicase family. RecG subfamily.</text>
</comment>
<evidence type="ECO:0000313" key="19">
    <source>
        <dbReference type="Proteomes" id="UP000324288"/>
    </source>
</evidence>
<dbReference type="Pfam" id="PF00270">
    <property type="entry name" value="DEAD"/>
    <property type="match status" value="1"/>
</dbReference>
<keyword evidence="10 15" id="KW-0234">DNA repair</keyword>
<evidence type="ECO:0000256" key="10">
    <source>
        <dbReference type="ARBA" id="ARBA00023204"/>
    </source>
</evidence>
<dbReference type="SUPFAM" id="SSF50249">
    <property type="entry name" value="Nucleic acid-binding proteins"/>
    <property type="match status" value="1"/>
</dbReference>
<keyword evidence="3 15" id="KW-0547">Nucleotide-binding</keyword>
<dbReference type="GO" id="GO:0005524">
    <property type="term" value="F:ATP binding"/>
    <property type="evidence" value="ECO:0007669"/>
    <property type="project" value="UniProtKB-KW"/>
</dbReference>
<reference evidence="18 19" key="1">
    <citation type="submission" date="2019-04" db="EMBL/GenBank/DDBJ databases">
        <authorList>
            <person name="Seth-Smith MB H."/>
            <person name="Seth-Smith H."/>
        </authorList>
    </citation>
    <scope>NUCLEOTIDE SEQUENCE [LARGE SCALE GENOMIC DNA]</scope>
    <source>
        <strain evidence="18">USB-603019</strain>
    </source>
</reference>
<evidence type="ECO:0000256" key="4">
    <source>
        <dbReference type="ARBA" id="ARBA00022763"/>
    </source>
</evidence>
<dbReference type="InterPro" id="IPR014001">
    <property type="entry name" value="Helicase_ATP-bd"/>
</dbReference>
<dbReference type="PROSITE" id="PS51192">
    <property type="entry name" value="HELICASE_ATP_BIND_1"/>
    <property type="match status" value="1"/>
</dbReference>
<evidence type="ECO:0000256" key="8">
    <source>
        <dbReference type="ARBA" id="ARBA00023125"/>
    </source>
</evidence>
<dbReference type="InterPro" id="IPR027417">
    <property type="entry name" value="P-loop_NTPase"/>
</dbReference>
<dbReference type="Pfam" id="PF19833">
    <property type="entry name" value="RecG_dom3_C"/>
    <property type="match status" value="1"/>
</dbReference>
<evidence type="ECO:0000313" key="18">
    <source>
        <dbReference type="EMBL" id="VHN99851.1"/>
    </source>
</evidence>
<dbReference type="SMART" id="SM00490">
    <property type="entry name" value="HELICc"/>
    <property type="match status" value="1"/>
</dbReference>
<evidence type="ECO:0000256" key="15">
    <source>
        <dbReference type="RuleBase" id="RU363016"/>
    </source>
</evidence>